<keyword evidence="3" id="KW-0804">Transcription</keyword>
<dbReference type="InterPro" id="IPR019136">
    <property type="entry name" value="TF_IIIC_su-5_HTH"/>
</dbReference>
<dbReference type="Pfam" id="PF17682">
    <property type="entry name" value="Tau95_N"/>
    <property type="match status" value="1"/>
</dbReference>
<evidence type="ECO:0000256" key="3">
    <source>
        <dbReference type="ARBA" id="ARBA00023163"/>
    </source>
</evidence>
<dbReference type="Gene3D" id="3.30.200.160">
    <property type="entry name" value="TFIIIC, subcomplex tauA, subunit Sfc1, barrel domain"/>
    <property type="match status" value="1"/>
</dbReference>
<dbReference type="GO" id="GO:0000127">
    <property type="term" value="C:transcription factor TFIIIC complex"/>
    <property type="evidence" value="ECO:0007669"/>
    <property type="project" value="InterPro"/>
</dbReference>
<dbReference type="Pfam" id="PF09734">
    <property type="entry name" value="Tau95"/>
    <property type="match status" value="1"/>
</dbReference>
<dbReference type="VEuPathDB" id="FungiDB:TREMEDRAFT_68676"/>
<dbReference type="InterPro" id="IPR042536">
    <property type="entry name" value="TFIIIC_tauA_Sfc1"/>
</dbReference>
<evidence type="ECO:0000313" key="7">
    <source>
        <dbReference type="EMBL" id="RXK38622.1"/>
    </source>
</evidence>
<evidence type="ECO:0008006" key="9">
    <source>
        <dbReference type="Google" id="ProtNLM"/>
    </source>
</evidence>
<dbReference type="Proteomes" id="UP000289152">
    <property type="component" value="Unassembled WGS sequence"/>
</dbReference>
<name>A0A4Q1BLU7_TREME</name>
<feature type="domain" description="Transcription factor IIIC subunit 5 HTH" evidence="5">
    <location>
        <begin position="208"/>
        <end position="364"/>
    </location>
</feature>
<dbReference type="FunCoup" id="A0A4Q1BLU7">
    <property type="interactions" value="343"/>
</dbReference>
<dbReference type="PANTHER" id="PTHR13230">
    <property type="entry name" value="GENERAL TRANSCRIPTION FACTOR IIIC, POLYPEPTIDE 5"/>
    <property type="match status" value="1"/>
</dbReference>
<dbReference type="InterPro" id="IPR040454">
    <property type="entry name" value="TF_IIIC_Tfc1/Sfc1"/>
</dbReference>
<feature type="domain" description="Transcription factor IIIC subunit Tfc1/Sfc1 triple barrel" evidence="6">
    <location>
        <begin position="34"/>
        <end position="149"/>
    </location>
</feature>
<protein>
    <recommendedName>
        <fullName evidence="9">Transcription factor IIIC subunit 5 HTH domain-containing protein</fullName>
    </recommendedName>
</protein>
<dbReference type="STRING" id="5217.A0A4Q1BLU7"/>
<gene>
    <name evidence="7" type="ORF">M231_04128</name>
</gene>
<dbReference type="AlphaFoldDB" id="A0A4Q1BLU7"/>
<evidence type="ECO:0000256" key="2">
    <source>
        <dbReference type="ARBA" id="ARBA00023125"/>
    </source>
</evidence>
<comment type="caution">
    <text evidence="7">The sequence shown here is derived from an EMBL/GenBank/DDBJ whole genome shotgun (WGS) entry which is preliminary data.</text>
</comment>
<organism evidence="7 8">
    <name type="scientific">Tremella mesenterica</name>
    <name type="common">Jelly fungus</name>
    <dbReference type="NCBI Taxonomy" id="5217"/>
    <lineage>
        <taxon>Eukaryota</taxon>
        <taxon>Fungi</taxon>
        <taxon>Dikarya</taxon>
        <taxon>Basidiomycota</taxon>
        <taxon>Agaricomycotina</taxon>
        <taxon>Tremellomycetes</taxon>
        <taxon>Tremellales</taxon>
        <taxon>Tremellaceae</taxon>
        <taxon>Tremella</taxon>
    </lineage>
</organism>
<dbReference type="GO" id="GO:0001002">
    <property type="term" value="F:RNA polymerase III type 1 promoter sequence-specific DNA binding"/>
    <property type="evidence" value="ECO:0007669"/>
    <property type="project" value="TreeGrafter"/>
</dbReference>
<reference evidence="7 8" key="1">
    <citation type="submission" date="2016-06" db="EMBL/GenBank/DDBJ databases">
        <title>Evolution of pathogenesis and genome organization in the Tremellales.</title>
        <authorList>
            <person name="Cuomo C."/>
            <person name="Litvintseva A."/>
            <person name="Heitman J."/>
            <person name="Chen Y."/>
            <person name="Sun S."/>
            <person name="Springer D."/>
            <person name="Dromer F."/>
            <person name="Young S."/>
            <person name="Zeng Q."/>
            <person name="Chapman S."/>
            <person name="Gujja S."/>
            <person name="Saif S."/>
            <person name="Birren B."/>
        </authorList>
    </citation>
    <scope>NUCLEOTIDE SEQUENCE [LARGE SCALE GENOMIC DNA]</scope>
    <source>
        <strain evidence="7 8">ATCC 28783</strain>
    </source>
</reference>
<keyword evidence="8" id="KW-1185">Reference proteome</keyword>
<keyword evidence="2" id="KW-0238">DNA-binding</keyword>
<evidence type="ECO:0000256" key="4">
    <source>
        <dbReference type="ARBA" id="ARBA00023242"/>
    </source>
</evidence>
<evidence type="ECO:0000259" key="5">
    <source>
        <dbReference type="Pfam" id="PF09734"/>
    </source>
</evidence>
<comment type="subcellular location">
    <subcellularLocation>
        <location evidence="1">Nucleus</location>
    </subcellularLocation>
</comment>
<accession>A0A4Q1BLU7</accession>
<sequence>MGDSPSSSLFAQIHPVAPSHSAPSRHLPQQAFASIEYPGPVSHPSAILNLVSQDDINECFNAPITEGNILEMSYRPGDRSCVPVRGNKVPSQKLLLKIVKRHRRKEEEGHVSRRRGKDREGADEGVFTAEIVGPVNQTVRFRSMADWHYTPNPNGRVSQVYDILRDLNYDAILDYKIPPLDETYLELVEPAEGSSSSMPTYRSLLDLQPPPTFSERRLPPAFGFKQPPQVGVEDWEDEKTGQIRKRYVNKARYVALGTESISHVHKPEEVPTGPPAKVKTRMAKLDLQVLKKLKELFDERPVWTRAALLAQLNVEEVTKVNREKAYLSSAAYTFGTGPYWKCLVRYGYDPVAIPEARMYQRIWFYVSPARSRGMHRDEEEEEAEGQVGAQTKQEWEAEQLELIEQGKRPPIDRTRPHIFDGQVLNRHRPDYQLCDIEDPLIRRYINKQSAWMDKCDPRDGWYATQTMDIIKALVRHKFIRIRKTGLSPSAAECAEIIVKIETSGTKEL</sequence>
<keyword evidence="4" id="KW-0539">Nucleus</keyword>
<evidence type="ECO:0000313" key="8">
    <source>
        <dbReference type="Proteomes" id="UP000289152"/>
    </source>
</evidence>
<dbReference type="InterPro" id="IPR041499">
    <property type="entry name" value="Tfc1/Sfc1_N"/>
</dbReference>
<proteinExistence type="predicted"/>
<dbReference type="GO" id="GO:0005634">
    <property type="term" value="C:nucleus"/>
    <property type="evidence" value="ECO:0007669"/>
    <property type="project" value="UniProtKB-SubCell"/>
</dbReference>
<dbReference type="EMBL" id="SDIL01000045">
    <property type="protein sequence ID" value="RXK38622.1"/>
    <property type="molecule type" value="Genomic_DNA"/>
</dbReference>
<dbReference type="OrthoDB" id="5598268at2759"/>
<dbReference type="GO" id="GO:0006384">
    <property type="term" value="P:transcription initiation at RNA polymerase III promoter"/>
    <property type="evidence" value="ECO:0007669"/>
    <property type="project" value="InterPro"/>
</dbReference>
<evidence type="ECO:0000256" key="1">
    <source>
        <dbReference type="ARBA" id="ARBA00004123"/>
    </source>
</evidence>
<dbReference type="InParanoid" id="A0A4Q1BLU7"/>
<dbReference type="PANTHER" id="PTHR13230:SF5">
    <property type="entry name" value="GENERAL TRANSCRIPTION FACTOR 3C POLYPEPTIDE 5"/>
    <property type="match status" value="1"/>
</dbReference>
<evidence type="ECO:0000259" key="6">
    <source>
        <dbReference type="Pfam" id="PF17682"/>
    </source>
</evidence>
<dbReference type="GO" id="GO:0001003">
    <property type="term" value="F:RNA polymerase III type 2 promoter sequence-specific DNA binding"/>
    <property type="evidence" value="ECO:0007669"/>
    <property type="project" value="TreeGrafter"/>
</dbReference>